<evidence type="ECO:0000313" key="1">
    <source>
        <dbReference type="EMBL" id="KAF2904998.1"/>
    </source>
</evidence>
<accession>A0A8K0DKT2</accession>
<name>A0A8K0DKT2_IGNLU</name>
<proteinExistence type="predicted"/>
<organism evidence="1 2">
    <name type="scientific">Ignelater luminosus</name>
    <name type="common">Cucubano</name>
    <name type="synonym">Pyrophorus luminosus</name>
    <dbReference type="NCBI Taxonomy" id="2038154"/>
    <lineage>
        <taxon>Eukaryota</taxon>
        <taxon>Metazoa</taxon>
        <taxon>Ecdysozoa</taxon>
        <taxon>Arthropoda</taxon>
        <taxon>Hexapoda</taxon>
        <taxon>Insecta</taxon>
        <taxon>Pterygota</taxon>
        <taxon>Neoptera</taxon>
        <taxon>Endopterygota</taxon>
        <taxon>Coleoptera</taxon>
        <taxon>Polyphaga</taxon>
        <taxon>Elateriformia</taxon>
        <taxon>Elateroidea</taxon>
        <taxon>Elateridae</taxon>
        <taxon>Agrypninae</taxon>
        <taxon>Pyrophorini</taxon>
        <taxon>Ignelater</taxon>
    </lineage>
</organism>
<keyword evidence="2" id="KW-1185">Reference proteome</keyword>
<evidence type="ECO:0000313" key="2">
    <source>
        <dbReference type="Proteomes" id="UP000801492"/>
    </source>
</evidence>
<dbReference type="AlphaFoldDB" id="A0A8K0DKT2"/>
<comment type="caution">
    <text evidence="1">The sequence shown here is derived from an EMBL/GenBank/DDBJ whole genome shotgun (WGS) entry which is preliminary data.</text>
</comment>
<reference evidence="1" key="1">
    <citation type="submission" date="2019-08" db="EMBL/GenBank/DDBJ databases">
        <title>The genome of the North American firefly Photinus pyralis.</title>
        <authorList>
            <consortium name="Photinus pyralis genome working group"/>
            <person name="Fallon T.R."/>
            <person name="Sander Lower S.E."/>
            <person name="Weng J.-K."/>
        </authorList>
    </citation>
    <scope>NUCLEOTIDE SEQUENCE</scope>
    <source>
        <strain evidence="1">TRF0915ILg1</strain>
        <tissue evidence="1">Whole body</tissue>
    </source>
</reference>
<dbReference type="Proteomes" id="UP000801492">
    <property type="component" value="Unassembled WGS sequence"/>
</dbReference>
<dbReference type="OrthoDB" id="8197165at2759"/>
<dbReference type="EMBL" id="VTPC01000626">
    <property type="protein sequence ID" value="KAF2904998.1"/>
    <property type="molecule type" value="Genomic_DNA"/>
</dbReference>
<sequence length="253" mass="28180">MMDTLRSYVRVQDHETLQDPVPGCSRGRPKVFFTNSSLKTKRRRVEKLVNDHSLEELTFEALALYLDLNLSERKYNILRCVISVQGKDINVNYQMLFTMLDGSTINILSKTNATQNCFICGASPKEMHLKSVAEKPVNYENLRFGLSSLHSWQARGPEKKTLLEDRKKHIQAEFKAGMKLVVDKPKLGYGSTNGGTGKKLRPESRGVYSDGVSYMMVQGGELGMQAVLVGGVTSLGVKPDIFLGMSEKALGVE</sequence>
<protein>
    <submittedName>
        <fullName evidence="1">Uncharacterized protein</fullName>
    </submittedName>
</protein>
<gene>
    <name evidence="1" type="ORF">ILUMI_01182</name>
</gene>